<dbReference type="SUPFAM" id="SSF48452">
    <property type="entry name" value="TPR-like"/>
    <property type="match status" value="1"/>
</dbReference>
<reference evidence="1 2" key="1">
    <citation type="submission" date="2018-06" db="EMBL/GenBank/DDBJ databases">
        <title>Sphaerisporangium craniellae sp. nov., isolated from a marine sponge in the South China Sea.</title>
        <authorList>
            <person name="Li L."/>
        </authorList>
    </citation>
    <scope>NUCLEOTIDE SEQUENCE [LARGE SCALE GENOMIC DNA]</scope>
    <source>
        <strain evidence="1 2">LHW63015</strain>
    </source>
</reference>
<dbReference type="OrthoDB" id="3213425at2"/>
<evidence type="ECO:0000313" key="2">
    <source>
        <dbReference type="Proteomes" id="UP000253303"/>
    </source>
</evidence>
<evidence type="ECO:0000313" key="1">
    <source>
        <dbReference type="EMBL" id="RBQ16957.1"/>
    </source>
</evidence>
<name>A0A366LT75_9ACTN</name>
<sequence length="362" mass="39529">MDSLKRMIYGWEAGDHSPNAFYRRLYARAFGMSEDELFGSPGHDAIRKSLDEALLTGAINDSALEGWEIVAAQYSRAAHTKPPGVLLHDLGADLADLGHLLNQRRAISTLRRLTRVAAQMAGLMCLTYIKLDERHAFLRWARTARMAAREAGDPSVVSWVLAQEAYGHFYAGDFTEAISVTREAQDIRISCVGAVLAAALEARAQAALGPARAPEARSALIRAEALLDSLAREDVNDSAFGYNRAQLYFHRSNAYTHLGETTSAWAAQEQALALYQKSDFVDRALTRLDRTICLARTGDSAGALSYAADTLTPLTPDQLTGIITLRGLDVLKAIPPRQRALPAAAQLRELLTPPGKERSEQA</sequence>
<dbReference type="Gene3D" id="1.25.40.10">
    <property type="entry name" value="Tetratricopeptide repeat domain"/>
    <property type="match status" value="1"/>
</dbReference>
<dbReference type="Proteomes" id="UP000253303">
    <property type="component" value="Unassembled WGS sequence"/>
</dbReference>
<protein>
    <submittedName>
        <fullName evidence="1">XRE family transcriptional regulator</fullName>
    </submittedName>
</protein>
<proteinExistence type="predicted"/>
<dbReference type="EMBL" id="QMEY01000014">
    <property type="protein sequence ID" value="RBQ16957.1"/>
    <property type="molecule type" value="Genomic_DNA"/>
</dbReference>
<accession>A0A366LT75</accession>
<dbReference type="AlphaFoldDB" id="A0A366LT75"/>
<organism evidence="1 2">
    <name type="scientific">Spongiactinospora rosea</name>
    <dbReference type="NCBI Taxonomy" id="2248750"/>
    <lineage>
        <taxon>Bacteria</taxon>
        <taxon>Bacillati</taxon>
        <taxon>Actinomycetota</taxon>
        <taxon>Actinomycetes</taxon>
        <taxon>Streptosporangiales</taxon>
        <taxon>Streptosporangiaceae</taxon>
        <taxon>Spongiactinospora</taxon>
    </lineage>
</organism>
<comment type="caution">
    <text evidence="1">The sequence shown here is derived from an EMBL/GenBank/DDBJ whole genome shotgun (WGS) entry which is preliminary data.</text>
</comment>
<keyword evidence="2" id="KW-1185">Reference proteome</keyword>
<dbReference type="InterPro" id="IPR011990">
    <property type="entry name" value="TPR-like_helical_dom_sf"/>
</dbReference>
<gene>
    <name evidence="1" type="ORF">DP939_28310</name>
</gene>
<dbReference type="RefSeq" id="WP_113983819.1">
    <property type="nucleotide sequence ID" value="NZ_QMEY01000014.1"/>
</dbReference>